<evidence type="ECO:0008006" key="4">
    <source>
        <dbReference type="Google" id="ProtNLM"/>
    </source>
</evidence>
<dbReference type="PANTHER" id="PTHR37298">
    <property type="entry name" value="UPF0111 PROTEIN YKAA"/>
    <property type="match status" value="1"/>
</dbReference>
<dbReference type="SUPFAM" id="SSF109755">
    <property type="entry name" value="PhoU-like"/>
    <property type="match status" value="1"/>
</dbReference>
<dbReference type="AlphaFoldDB" id="A0A1Y4LBJ5"/>
<comment type="caution">
    <text evidence="2">The sequence shown here is derived from an EMBL/GenBank/DDBJ whole genome shotgun (WGS) entry which is preliminary data.</text>
</comment>
<evidence type="ECO:0000256" key="1">
    <source>
        <dbReference type="ARBA" id="ARBA00008591"/>
    </source>
</evidence>
<accession>A0A1Y4LBJ5</accession>
<name>A0A1Y4LBJ5_9FIRM</name>
<reference evidence="3" key="1">
    <citation type="submission" date="2017-04" db="EMBL/GenBank/DDBJ databases">
        <title>Function of individual gut microbiota members based on whole genome sequencing of pure cultures obtained from chicken caecum.</title>
        <authorList>
            <person name="Medvecky M."/>
            <person name="Cejkova D."/>
            <person name="Polansky O."/>
            <person name="Karasova D."/>
            <person name="Kubasova T."/>
            <person name="Cizek A."/>
            <person name="Rychlik I."/>
        </authorList>
    </citation>
    <scope>NUCLEOTIDE SEQUENCE [LARGE SCALE GENOMIC DNA]</scope>
    <source>
        <strain evidence="3">An180</strain>
    </source>
</reference>
<dbReference type="PANTHER" id="PTHR37298:SF1">
    <property type="entry name" value="UPF0111 PROTEIN YKAA"/>
    <property type="match status" value="1"/>
</dbReference>
<proteinExistence type="inferred from homology"/>
<evidence type="ECO:0000313" key="2">
    <source>
        <dbReference type="EMBL" id="OUP54104.1"/>
    </source>
</evidence>
<dbReference type="RefSeq" id="WP_087370427.1">
    <property type="nucleotide sequence ID" value="NZ_NFKK01000002.1"/>
</dbReference>
<dbReference type="InterPro" id="IPR018445">
    <property type="entry name" value="Put_Phosphate_transp_reg"/>
</dbReference>
<organism evidence="2 3">
    <name type="scientific">Butyricicoccus pullicaecorum</name>
    <dbReference type="NCBI Taxonomy" id="501571"/>
    <lineage>
        <taxon>Bacteria</taxon>
        <taxon>Bacillati</taxon>
        <taxon>Bacillota</taxon>
        <taxon>Clostridia</taxon>
        <taxon>Eubacteriales</taxon>
        <taxon>Butyricicoccaceae</taxon>
        <taxon>Butyricicoccus</taxon>
    </lineage>
</organism>
<dbReference type="Pfam" id="PF01865">
    <property type="entry name" value="PhoU_div"/>
    <property type="match status" value="1"/>
</dbReference>
<protein>
    <recommendedName>
        <fullName evidence="4">Phosphate transport regulator</fullName>
    </recommendedName>
</protein>
<dbReference type="InterPro" id="IPR038078">
    <property type="entry name" value="PhoU-like_sf"/>
</dbReference>
<evidence type="ECO:0000313" key="3">
    <source>
        <dbReference type="Proteomes" id="UP000195897"/>
    </source>
</evidence>
<dbReference type="Proteomes" id="UP000195897">
    <property type="component" value="Unassembled WGS sequence"/>
</dbReference>
<dbReference type="Gene3D" id="1.20.58.220">
    <property type="entry name" value="Phosphate transport system protein phou homolog 2, domain 2"/>
    <property type="match status" value="1"/>
</dbReference>
<dbReference type="InterPro" id="IPR052912">
    <property type="entry name" value="UPF0111_domain"/>
</dbReference>
<gene>
    <name evidence="2" type="ORF">B5F17_02530</name>
</gene>
<sequence>MLHKKPKTNFYTLLIEQAECTVSGVKLLCAYCNHPEETCGDQIKELEMLGDRKRSRLIAAINDSFITPIDREDLFRLSGTIDDVLDYAWYAVKELRIYHINPDPAIGDMANLLLQMAQSLLDCLRMLEHNPTQCNEHAVQIKKMENRLNARFHQAMNDLFEQDDIRTILKYREVYAHFNHASDKGDHAADLLLDILVKR</sequence>
<comment type="similarity">
    <text evidence="1">Belongs to the UPF0111 family.</text>
</comment>
<dbReference type="EMBL" id="NFKK01000002">
    <property type="protein sequence ID" value="OUP54104.1"/>
    <property type="molecule type" value="Genomic_DNA"/>
</dbReference>